<dbReference type="KEGG" id="pbo:PACID_32820"/>
<reference evidence="1 2" key="1">
    <citation type="journal article" date="2012" name="BMC Genomics">
        <title>The genome sequence of Propionibacterium acidipropionici provides insights into its biotechnological and industrial potential.</title>
        <authorList>
            <person name="Parizzi L.P."/>
            <person name="Grassi M.C."/>
            <person name="Llerena L.A."/>
            <person name="Carazzolle M.F."/>
            <person name="Queiroz V.L."/>
            <person name="Lunardi I."/>
            <person name="Zeidler A.F."/>
            <person name="Teixeira P.J."/>
            <person name="Mieczkowski P."/>
            <person name="Rincones J."/>
            <person name="Pereira G.A."/>
        </authorList>
    </citation>
    <scope>NUCLEOTIDE SEQUENCE [LARGE SCALE GENOMIC DNA]</scope>
    <source>
        <strain evidence="2">ATCC 4875 / DSM 20272 / JCM 6432 / NBRC 12425 / NCIMB 8070</strain>
    </source>
</reference>
<accession>K7S907</accession>
<organism evidence="1 2">
    <name type="scientific">Acidipropionibacterium acidipropionici (strain ATCC 4875 / DSM 20272 / JCM 6432 / NBRC 12425 / NCIMB 8070 / 4)</name>
    <name type="common">Propionibacterium acidipropionici</name>
    <dbReference type="NCBI Taxonomy" id="1171373"/>
    <lineage>
        <taxon>Bacteria</taxon>
        <taxon>Bacillati</taxon>
        <taxon>Actinomycetota</taxon>
        <taxon>Actinomycetes</taxon>
        <taxon>Propionibacteriales</taxon>
        <taxon>Propionibacteriaceae</taxon>
        <taxon>Acidipropionibacterium</taxon>
    </lineage>
</organism>
<name>K7S907_ACIA4</name>
<protein>
    <submittedName>
        <fullName evidence="1">Uncharacterized protein</fullName>
    </submittedName>
</protein>
<sequence length="72" mass="8012">MSGLCSVEVATTRVRLDPIPPHYSWLGDVDIATSPEWFGDGLEAFRQVLVRRQLAEIIAAASPKDFLIREVT</sequence>
<dbReference type="AlphaFoldDB" id="K7S907"/>
<gene>
    <name evidence="1" type="ordered locus">PACID_32820</name>
</gene>
<dbReference type="Proteomes" id="UP000000214">
    <property type="component" value="Chromosome"/>
</dbReference>
<evidence type="ECO:0000313" key="1">
    <source>
        <dbReference type="EMBL" id="AFV91042.1"/>
    </source>
</evidence>
<proteinExistence type="predicted"/>
<evidence type="ECO:0000313" key="2">
    <source>
        <dbReference type="Proteomes" id="UP000000214"/>
    </source>
</evidence>
<dbReference type="EMBL" id="CP003493">
    <property type="protein sequence ID" value="AFV91042.1"/>
    <property type="molecule type" value="Genomic_DNA"/>
</dbReference>
<dbReference type="HOGENOM" id="CLU_2719038_0_0_11"/>
<dbReference type="PATRIC" id="fig|1171373.8.peg.3227"/>